<organism evidence="1 2">
    <name type="scientific">Arachis hypogaea</name>
    <name type="common">Peanut</name>
    <dbReference type="NCBI Taxonomy" id="3818"/>
    <lineage>
        <taxon>Eukaryota</taxon>
        <taxon>Viridiplantae</taxon>
        <taxon>Streptophyta</taxon>
        <taxon>Embryophyta</taxon>
        <taxon>Tracheophyta</taxon>
        <taxon>Spermatophyta</taxon>
        <taxon>Magnoliopsida</taxon>
        <taxon>eudicotyledons</taxon>
        <taxon>Gunneridae</taxon>
        <taxon>Pentapetalae</taxon>
        <taxon>rosids</taxon>
        <taxon>fabids</taxon>
        <taxon>Fabales</taxon>
        <taxon>Fabaceae</taxon>
        <taxon>Papilionoideae</taxon>
        <taxon>50 kb inversion clade</taxon>
        <taxon>dalbergioids sensu lato</taxon>
        <taxon>Dalbergieae</taxon>
        <taxon>Pterocarpus clade</taxon>
        <taxon>Arachis</taxon>
    </lineage>
</organism>
<keyword evidence="2" id="KW-1185">Reference proteome</keyword>
<name>A0A445BKF9_ARAHY</name>
<dbReference type="AlphaFoldDB" id="A0A445BKF9"/>
<gene>
    <name evidence="1" type="ORF">Ahy_A09g044608</name>
</gene>
<dbReference type="EMBL" id="SDMP01000009">
    <property type="protein sequence ID" value="RYR39150.1"/>
    <property type="molecule type" value="Genomic_DNA"/>
</dbReference>
<comment type="caution">
    <text evidence="1">The sequence shown here is derived from an EMBL/GenBank/DDBJ whole genome shotgun (WGS) entry which is preliminary data.</text>
</comment>
<reference evidence="1 2" key="1">
    <citation type="submission" date="2019-01" db="EMBL/GenBank/DDBJ databases">
        <title>Sequencing of cultivated peanut Arachis hypogaea provides insights into genome evolution and oil improvement.</title>
        <authorList>
            <person name="Chen X."/>
        </authorList>
    </citation>
    <scope>NUCLEOTIDE SEQUENCE [LARGE SCALE GENOMIC DNA]</scope>
    <source>
        <strain evidence="2">cv. Fuhuasheng</strain>
        <tissue evidence="1">Leaves</tissue>
    </source>
</reference>
<sequence>MCSAVKLRMGVNGASVWPFGRTSNTVLLYDILSRFEIWLKQYCFFVSREVRRVGGAHSCLAPIMSQDHRQLDSSLICRVILSLIQSNPFVSIPVKLSFQTIL</sequence>
<evidence type="ECO:0000313" key="2">
    <source>
        <dbReference type="Proteomes" id="UP000289738"/>
    </source>
</evidence>
<dbReference type="Proteomes" id="UP000289738">
    <property type="component" value="Chromosome A09"/>
</dbReference>
<evidence type="ECO:0000313" key="1">
    <source>
        <dbReference type="EMBL" id="RYR39150.1"/>
    </source>
</evidence>
<protein>
    <submittedName>
        <fullName evidence="1">Uncharacterized protein</fullName>
    </submittedName>
</protein>
<accession>A0A445BKF9</accession>
<proteinExistence type="predicted"/>